<dbReference type="RefSeq" id="WP_379033680.1">
    <property type="nucleotide sequence ID" value="NZ_JBHRXE010000067.1"/>
</dbReference>
<feature type="domain" description="Type I restriction enzyme R protein N-terminal" evidence="1">
    <location>
        <begin position="27"/>
        <end position="128"/>
    </location>
</feature>
<dbReference type="InterPro" id="IPR017035">
    <property type="entry name" value="UCP035009_HsdR_All3000-type"/>
</dbReference>
<dbReference type="PIRSF" id="PIRSF035009">
    <property type="entry name" value="UCP035009_HSDR_N"/>
    <property type="match status" value="1"/>
</dbReference>
<evidence type="ECO:0000313" key="3">
    <source>
        <dbReference type="Proteomes" id="UP001595596"/>
    </source>
</evidence>
<gene>
    <name evidence="2" type="ORF">ACFOMP_19545</name>
</gene>
<dbReference type="Gene3D" id="3.90.1570.30">
    <property type="match status" value="1"/>
</dbReference>
<dbReference type="Pfam" id="PF13588">
    <property type="entry name" value="HSDR_N_2"/>
    <property type="match status" value="1"/>
</dbReference>
<reference evidence="3" key="1">
    <citation type="journal article" date="2019" name="Int. J. Syst. Evol. Microbiol.">
        <title>The Global Catalogue of Microorganisms (GCM) 10K type strain sequencing project: providing services to taxonomists for standard genome sequencing and annotation.</title>
        <authorList>
            <consortium name="The Broad Institute Genomics Platform"/>
            <consortium name="The Broad Institute Genome Sequencing Center for Infectious Disease"/>
            <person name="Wu L."/>
            <person name="Ma J."/>
        </authorList>
    </citation>
    <scope>NUCLEOTIDE SEQUENCE [LARGE SCALE GENOMIC DNA]</scope>
    <source>
        <strain evidence="3">VKM B-3226</strain>
    </source>
</reference>
<evidence type="ECO:0000259" key="1">
    <source>
        <dbReference type="Pfam" id="PF13588"/>
    </source>
</evidence>
<dbReference type="EMBL" id="JBHRXE010000067">
    <property type="protein sequence ID" value="MFC3571648.1"/>
    <property type="molecule type" value="Genomic_DNA"/>
</dbReference>
<keyword evidence="3" id="KW-1185">Reference proteome</keyword>
<dbReference type="Proteomes" id="UP001595596">
    <property type="component" value="Unassembled WGS sequence"/>
</dbReference>
<keyword evidence="2" id="KW-0540">Nuclease</keyword>
<keyword evidence="2" id="KW-0378">Hydrolase</keyword>
<comment type="caution">
    <text evidence="2">The sequence shown here is derived from an EMBL/GenBank/DDBJ whole genome shotgun (WGS) entry which is preliminary data.</text>
</comment>
<organism evidence="2 3">
    <name type="scientific">Paracoccus simplex</name>
    <dbReference type="NCBI Taxonomy" id="2086346"/>
    <lineage>
        <taxon>Bacteria</taxon>
        <taxon>Pseudomonadati</taxon>
        <taxon>Pseudomonadota</taxon>
        <taxon>Alphaproteobacteria</taxon>
        <taxon>Rhodobacterales</taxon>
        <taxon>Paracoccaceae</taxon>
        <taxon>Paracoccus</taxon>
    </lineage>
</organism>
<evidence type="ECO:0000313" key="2">
    <source>
        <dbReference type="EMBL" id="MFC3571648.1"/>
    </source>
</evidence>
<name>A0ABV7S4F4_9RHOB</name>
<dbReference type="GO" id="GO:0004519">
    <property type="term" value="F:endonuclease activity"/>
    <property type="evidence" value="ECO:0007669"/>
    <property type="project" value="UniProtKB-KW"/>
</dbReference>
<sequence>MSSFAERIEALAARSKTAERQALTEEATKTSVVLPFIQALGFDVFNLDEVTPEFIADVGVKKGEKVDFAVKIDGKFAMLIEAKPISSRLGDTQFSQLFRYFTVTEARLAILTNGKEAWFFSDTDEPNKMDKKPFFTFDFQKHDKAQLDELARFQKGRFAIESIIEAASNLKYTQQAAAYLKKQLDEPDDDFVRLVGRQIYDGSITKGVAEILRPAIQSALDEIIRDRIQDKLSITLRPESAPQLQPANDTAEIDSEIITTDEEREGFMIVRAIAAKHVPIERVTLRDAKSYCAILMDDNNRKPICRLYFNSATTKNLGVFDGEKNETKVRVTAPSDLYQHVEAIEAAIQAYA</sequence>
<keyword evidence="2" id="KW-0255">Endonuclease</keyword>
<accession>A0ABV7S4F4</accession>
<dbReference type="InterPro" id="IPR029464">
    <property type="entry name" value="HSDR_N"/>
</dbReference>
<proteinExistence type="predicted"/>
<protein>
    <submittedName>
        <fullName evidence="2">Type I restriction endonuclease</fullName>
    </submittedName>
</protein>